<organism evidence="2 3">
    <name type="scientific">Rubrivivax rivuli</name>
    <dbReference type="NCBI Taxonomy" id="1862385"/>
    <lineage>
        <taxon>Bacteria</taxon>
        <taxon>Pseudomonadati</taxon>
        <taxon>Pseudomonadota</taxon>
        <taxon>Betaproteobacteria</taxon>
        <taxon>Burkholderiales</taxon>
        <taxon>Sphaerotilaceae</taxon>
        <taxon>Rubrivivax</taxon>
    </lineage>
</organism>
<name>A0A437R974_9BURK</name>
<sequence>MSRFLLACVSLGLATGAVAQEGLKLPSEPVLSQRLQLGAVQVGLAVSDLGPAQRAQFFGDYYLTGPGFGDGTVAGGLRLTSGLAFGPRNSTLGLAPARLGEGPRMAPGLRMGADADPTRIALPYLGLGYTSLSAREGWGFSADIGLGGLRPGERVNLGRSGPTAAQVEGVLNNLRLAPVLQLGVSYAF</sequence>
<dbReference type="Gene3D" id="2.40.160.170">
    <property type="match status" value="1"/>
</dbReference>
<accession>A0A437R974</accession>
<dbReference type="OrthoDB" id="8684551at2"/>
<dbReference type="Proteomes" id="UP000285575">
    <property type="component" value="Unassembled WGS sequence"/>
</dbReference>
<dbReference type="AlphaFoldDB" id="A0A437R974"/>
<dbReference type="RefSeq" id="WP_128230630.1">
    <property type="nucleotide sequence ID" value="NZ_SACR01000007.1"/>
</dbReference>
<keyword evidence="3" id="KW-1185">Reference proteome</keyword>
<protein>
    <recommendedName>
        <fullName evidence="4">Outer membrane protein beta-barrel domain-containing protein</fullName>
    </recommendedName>
</protein>
<feature type="signal peptide" evidence="1">
    <location>
        <begin position="1"/>
        <end position="19"/>
    </location>
</feature>
<evidence type="ECO:0000313" key="3">
    <source>
        <dbReference type="Proteomes" id="UP000285575"/>
    </source>
</evidence>
<evidence type="ECO:0000256" key="1">
    <source>
        <dbReference type="SAM" id="SignalP"/>
    </source>
</evidence>
<dbReference type="EMBL" id="SACR01000007">
    <property type="protein sequence ID" value="RVU43346.1"/>
    <property type="molecule type" value="Genomic_DNA"/>
</dbReference>
<keyword evidence="1" id="KW-0732">Signal</keyword>
<evidence type="ECO:0000313" key="2">
    <source>
        <dbReference type="EMBL" id="RVU43346.1"/>
    </source>
</evidence>
<proteinExistence type="predicted"/>
<feature type="chain" id="PRO_5019387066" description="Outer membrane protein beta-barrel domain-containing protein" evidence="1">
    <location>
        <begin position="20"/>
        <end position="188"/>
    </location>
</feature>
<comment type="caution">
    <text evidence="2">The sequence shown here is derived from an EMBL/GenBank/DDBJ whole genome shotgun (WGS) entry which is preliminary data.</text>
</comment>
<reference evidence="2 3" key="1">
    <citation type="submission" date="2019-01" db="EMBL/GenBank/DDBJ databases">
        <authorList>
            <person name="Chen W.-M."/>
        </authorList>
    </citation>
    <scope>NUCLEOTIDE SEQUENCE [LARGE SCALE GENOMIC DNA]</scope>
    <source>
        <strain evidence="2 3">KYPY4</strain>
    </source>
</reference>
<evidence type="ECO:0008006" key="4">
    <source>
        <dbReference type="Google" id="ProtNLM"/>
    </source>
</evidence>
<gene>
    <name evidence="2" type="ORF">EOE66_20595</name>
</gene>